<organism evidence="1">
    <name type="scientific">Larimichthys crocea</name>
    <name type="common">Large yellow croaker</name>
    <name type="synonym">Pseudosciaena crocea</name>
    <dbReference type="NCBI Taxonomy" id="215358"/>
    <lineage>
        <taxon>Eukaryota</taxon>
        <taxon>Metazoa</taxon>
        <taxon>Chordata</taxon>
        <taxon>Craniata</taxon>
        <taxon>Vertebrata</taxon>
        <taxon>Euteleostomi</taxon>
        <taxon>Actinopterygii</taxon>
        <taxon>Neopterygii</taxon>
        <taxon>Teleostei</taxon>
        <taxon>Neoteleostei</taxon>
        <taxon>Acanthomorphata</taxon>
        <taxon>Eupercaria</taxon>
        <taxon>Sciaenidae</taxon>
        <taxon>Larimichthys</taxon>
    </lineage>
</organism>
<dbReference type="AlphaFoldDB" id="A0A0F8AWN0"/>
<evidence type="ECO:0000313" key="1">
    <source>
        <dbReference type="EMBL" id="KKF14778.1"/>
    </source>
</evidence>
<name>A0A0F8AWN0_LARCR</name>
<proteinExistence type="predicted"/>
<reference evidence="1" key="1">
    <citation type="journal article" date="2015" name="PLoS Genet.">
        <title>Genome Sequencing of the Perciform Fish Larimichthys crocea Provides Insights into Molecular and Genetic Mechanisms of Stress Adaptation.</title>
        <authorList>
            <person name="Ao J."/>
            <person name="Mu Y."/>
            <person name="Xiang L.X."/>
            <person name="Fan D."/>
            <person name="Feng M."/>
            <person name="Zhang S."/>
            <person name="Shi Q."/>
            <person name="Zhu L.Y."/>
            <person name="Li T."/>
            <person name="Ding Y."/>
            <person name="Nie L."/>
            <person name="Li Q."/>
            <person name="Dong W.R."/>
            <person name="Jiang L."/>
            <person name="Sun B."/>
            <person name="Zhang X."/>
            <person name="Li M."/>
            <person name="Zhang H.Q."/>
            <person name="Xie S."/>
            <person name="Zhu Y."/>
            <person name="Jiang X."/>
            <person name="Wang X."/>
            <person name="Mu P."/>
            <person name="Chen W."/>
            <person name="Yue Z."/>
            <person name="Wang Z."/>
            <person name="Wang J."/>
            <person name="Shao J.Z."/>
            <person name="Chen X."/>
        </authorList>
    </citation>
    <scope>NUCLEOTIDE SEQUENCE [LARGE SCALE GENOMIC DNA]</scope>
    <source>
        <strain evidence="1">SSNF</strain>
        <tissue evidence="1">Blood</tissue>
    </source>
</reference>
<dbReference type="EMBL" id="KQ042437">
    <property type="protein sequence ID" value="KKF14778.1"/>
    <property type="molecule type" value="Genomic_DNA"/>
</dbReference>
<gene>
    <name evidence="1" type="ORF">EH28_00720</name>
</gene>
<protein>
    <submittedName>
        <fullName evidence="1">Uncharacterized protein</fullName>
    </submittedName>
</protein>
<sequence length="211" mass="23962">MSGSLGMESKITATSLLATDGTSIPYVPSLKQLHTLTTNPFIKQTYKTWSELRRKTRSDQPLYNLTPFHTNPLLPKVLRDGITQVWFTKGIKTFGDLYKDGAQESFEDLVDKYGLDQRHFFKFLQLRHYIRSEQGGRLLPVTVQPLDNTLSSKKELKGYLTCTMALTVCWEKKCSRLEESGRSTLIMILKMKIGSSYVKKANASPIIVDTC</sequence>
<accession>A0A0F8AWN0</accession>